<sequence>GRQHHQKFPRSPRKNPKVPATSTVTPATTGHSSIMASTSSVRPATLTMPQPLTETAAAASAGTSWTVQTENMQIELPSALRASTPPSFRMNTPPPTTGVDPDTPKKGSKRMAKDQSRLDPNEIWNPSREEISQHVLGINLCVSCWQNGHKAKRCPDRKEAFGGYYTETVLKHPNFQPHLEEWIQFRKRTGKPWRLENHTVEALVVIPPYCFKCKT</sequence>
<evidence type="ECO:0000256" key="1">
    <source>
        <dbReference type="PROSITE-ProRule" id="PRU00047"/>
    </source>
</evidence>
<evidence type="ECO:0000259" key="3">
    <source>
        <dbReference type="PROSITE" id="PS50158"/>
    </source>
</evidence>
<dbReference type="PROSITE" id="PS50158">
    <property type="entry name" value="ZF_CCHC"/>
    <property type="match status" value="1"/>
</dbReference>
<proteinExistence type="predicted"/>
<gene>
    <name evidence="4" type="ORF">PBRASI_LOCUS11057</name>
</gene>
<name>A0A9N9HD12_9GLOM</name>
<evidence type="ECO:0000256" key="2">
    <source>
        <dbReference type="SAM" id="MobiDB-lite"/>
    </source>
</evidence>
<dbReference type="GO" id="GO:0003676">
    <property type="term" value="F:nucleic acid binding"/>
    <property type="evidence" value="ECO:0007669"/>
    <property type="project" value="InterPro"/>
</dbReference>
<feature type="compositionally biased region" description="Polar residues" evidence="2">
    <location>
        <begin position="30"/>
        <end position="44"/>
    </location>
</feature>
<accession>A0A9N9HD12</accession>
<reference evidence="4" key="1">
    <citation type="submission" date="2021-06" db="EMBL/GenBank/DDBJ databases">
        <authorList>
            <person name="Kallberg Y."/>
            <person name="Tangrot J."/>
            <person name="Rosling A."/>
        </authorList>
    </citation>
    <scope>NUCLEOTIDE SEQUENCE</scope>
    <source>
        <strain evidence="4">BR232B</strain>
    </source>
</reference>
<feature type="non-terminal residue" evidence="4">
    <location>
        <position position="215"/>
    </location>
</feature>
<feature type="region of interest" description="Disordered" evidence="2">
    <location>
        <begin position="1"/>
        <end position="44"/>
    </location>
</feature>
<keyword evidence="1" id="KW-0863">Zinc-finger</keyword>
<keyword evidence="1" id="KW-0862">Zinc</keyword>
<dbReference type="GO" id="GO:0008270">
    <property type="term" value="F:zinc ion binding"/>
    <property type="evidence" value="ECO:0007669"/>
    <property type="project" value="UniProtKB-KW"/>
</dbReference>
<organism evidence="4 5">
    <name type="scientific">Paraglomus brasilianum</name>
    <dbReference type="NCBI Taxonomy" id="144538"/>
    <lineage>
        <taxon>Eukaryota</taxon>
        <taxon>Fungi</taxon>
        <taxon>Fungi incertae sedis</taxon>
        <taxon>Mucoromycota</taxon>
        <taxon>Glomeromycotina</taxon>
        <taxon>Glomeromycetes</taxon>
        <taxon>Paraglomerales</taxon>
        <taxon>Paraglomeraceae</taxon>
        <taxon>Paraglomus</taxon>
    </lineage>
</organism>
<feature type="compositionally biased region" description="Basic and acidic residues" evidence="2">
    <location>
        <begin position="111"/>
        <end position="120"/>
    </location>
</feature>
<feature type="non-terminal residue" evidence="4">
    <location>
        <position position="1"/>
    </location>
</feature>
<dbReference type="Proteomes" id="UP000789739">
    <property type="component" value="Unassembled WGS sequence"/>
</dbReference>
<keyword evidence="5" id="KW-1185">Reference proteome</keyword>
<dbReference type="AlphaFoldDB" id="A0A9N9HD12"/>
<feature type="domain" description="CCHC-type" evidence="3">
    <location>
        <begin position="141"/>
        <end position="156"/>
    </location>
</feature>
<keyword evidence="1" id="KW-0479">Metal-binding</keyword>
<dbReference type="EMBL" id="CAJVPI010004246">
    <property type="protein sequence ID" value="CAG8666185.1"/>
    <property type="molecule type" value="Genomic_DNA"/>
</dbReference>
<feature type="region of interest" description="Disordered" evidence="2">
    <location>
        <begin position="80"/>
        <end position="122"/>
    </location>
</feature>
<feature type="compositionally biased region" description="Basic residues" evidence="2">
    <location>
        <begin position="1"/>
        <end position="16"/>
    </location>
</feature>
<dbReference type="InterPro" id="IPR001878">
    <property type="entry name" value="Znf_CCHC"/>
</dbReference>
<protein>
    <submittedName>
        <fullName evidence="4">11726_t:CDS:1</fullName>
    </submittedName>
</protein>
<evidence type="ECO:0000313" key="4">
    <source>
        <dbReference type="EMBL" id="CAG8666185.1"/>
    </source>
</evidence>
<evidence type="ECO:0000313" key="5">
    <source>
        <dbReference type="Proteomes" id="UP000789739"/>
    </source>
</evidence>
<feature type="compositionally biased region" description="Low complexity" evidence="2">
    <location>
        <begin position="18"/>
        <end position="29"/>
    </location>
</feature>
<comment type="caution">
    <text evidence="4">The sequence shown here is derived from an EMBL/GenBank/DDBJ whole genome shotgun (WGS) entry which is preliminary data.</text>
</comment>